<evidence type="ECO:0000256" key="3">
    <source>
        <dbReference type="ARBA" id="ARBA00022801"/>
    </source>
</evidence>
<dbReference type="FunFam" id="1.10.10.160:FF:000001">
    <property type="entry name" value="ATP-dependent DNA helicase"/>
    <property type="match status" value="1"/>
</dbReference>
<name>A0AAW4VZU8_9FIRM</name>
<dbReference type="InterPro" id="IPR027417">
    <property type="entry name" value="P-loop_NTPase"/>
</dbReference>
<dbReference type="Proteomes" id="UP001298753">
    <property type="component" value="Unassembled WGS sequence"/>
</dbReference>
<evidence type="ECO:0000256" key="1">
    <source>
        <dbReference type="ARBA" id="ARBA00009922"/>
    </source>
</evidence>
<dbReference type="CDD" id="cd17932">
    <property type="entry name" value="DEXQc_UvrD"/>
    <property type="match status" value="1"/>
</dbReference>
<evidence type="ECO:0000256" key="8">
    <source>
        <dbReference type="ARBA" id="ARBA00034617"/>
    </source>
</evidence>
<evidence type="ECO:0000313" key="14">
    <source>
        <dbReference type="EMBL" id="MCC2176204.1"/>
    </source>
</evidence>
<evidence type="ECO:0000259" key="12">
    <source>
        <dbReference type="PROSITE" id="PS51198"/>
    </source>
</evidence>
<dbReference type="GO" id="GO:0005829">
    <property type="term" value="C:cytosol"/>
    <property type="evidence" value="ECO:0007669"/>
    <property type="project" value="TreeGrafter"/>
</dbReference>
<keyword evidence="15" id="KW-1185">Reference proteome</keyword>
<reference evidence="14 15" key="1">
    <citation type="submission" date="2021-10" db="EMBL/GenBank/DDBJ databases">
        <title>Anaerobic single-cell dispensing facilitates the cultivation of human gut bacteria.</title>
        <authorList>
            <person name="Afrizal A."/>
        </authorList>
    </citation>
    <scope>NUCLEOTIDE SEQUENCE [LARGE SCALE GENOMIC DNA]</scope>
    <source>
        <strain evidence="14 15">CLA-AA-H270</strain>
    </source>
</reference>
<evidence type="ECO:0000256" key="7">
    <source>
        <dbReference type="ARBA" id="ARBA00023235"/>
    </source>
</evidence>
<dbReference type="AlphaFoldDB" id="A0AAW4VZU8"/>
<dbReference type="PANTHER" id="PTHR11070">
    <property type="entry name" value="UVRD / RECB / PCRA DNA HELICASE FAMILY MEMBER"/>
    <property type="match status" value="1"/>
</dbReference>
<dbReference type="RefSeq" id="WP_227600249.1">
    <property type="nucleotide sequence ID" value="NZ_JAJEPX010000006.1"/>
</dbReference>
<evidence type="ECO:0000256" key="10">
    <source>
        <dbReference type="ARBA" id="ARBA00048988"/>
    </source>
</evidence>
<dbReference type="GO" id="GO:0000725">
    <property type="term" value="P:recombinational repair"/>
    <property type="evidence" value="ECO:0007669"/>
    <property type="project" value="TreeGrafter"/>
</dbReference>
<evidence type="ECO:0000256" key="2">
    <source>
        <dbReference type="ARBA" id="ARBA00022741"/>
    </source>
</evidence>
<gene>
    <name evidence="14" type="ORF">LKD22_03515</name>
</gene>
<dbReference type="Gene3D" id="3.40.50.300">
    <property type="entry name" value="P-loop containing nucleotide triphosphate hydrolases"/>
    <property type="match status" value="3"/>
</dbReference>
<dbReference type="InterPro" id="IPR014017">
    <property type="entry name" value="DNA_helicase_UvrD-like_C"/>
</dbReference>
<evidence type="ECO:0000256" key="11">
    <source>
        <dbReference type="PROSITE-ProRule" id="PRU00560"/>
    </source>
</evidence>
<dbReference type="PROSITE" id="PS51198">
    <property type="entry name" value="UVRD_HELICASE_ATP_BIND"/>
    <property type="match status" value="1"/>
</dbReference>
<sequence length="804" mass="91368">MEPTKFDMKYAAVRRAIIEQRFSKLNDKQREAVYQTEGPLLILAGAGSGKTTVLINRIINILKFGDGLDNPYAPDWATEDDLLFLTEYLTDPKPENRARAEHLCAMNPARPWQVIAITFTNKAARELRERLEFALGDEEAASAVWAYTFHTACLRILRKHVDLLGFESAFTIYDEDDKKRVILNVMKKLDLDPKNFDPRTVMGMISRAKDKLMTPRQFSADAAGDYFREKVADVYRDYEKAMKKACALDFDDIIMKTVLLLQNNPEVLEYYQRQFRYVLVDEYQDTNYAQYVLTSLLAGYYENICVVGDDDQSIYKFRGATITNILEFEKQFKDAKTIRLEQNYRSTGNILNAANEVIRNNVGRKGKELWTDHGDGAKIRLHRSDSQEGEAAYIADTIREGVEQGRKWGDFAVLYRNNVLSDNIAAAFIRAGIPYRVYKGRDFFSRAEVKDMFAYLWVIENPADELRLRRIINTPARKIGDKSVETAMQLAVEYGTTLYDVVCHASQYPALSRGAAAMEKFGEMIENLRKLREFVSLSELYDELMDKSGYIRALQLKGGAEEESRIEHIEELKSYIVDYEDKTETPSLGDFLENMALYTDADQSGEDDDAVIMMTMHAAKGLEFPVVFLAGMEDGLFPGFRAMEKDEDMEEERRLCYVAVTRAKEQLYLTCAERRLLYGRTQYSHPSRFVDEMPEELLESNITESRRFSNATAPDPTLSRPQVARARYVSAANAAPSASLASAAKSKPLPNFAAGDRVFHKAFGDGLIVSVKPMGGDALLEIAFDQKGTKRLMAKSAGQFMHKL</sequence>
<comment type="caution">
    <text evidence="14">The sequence shown here is derived from an EMBL/GenBank/DDBJ whole genome shotgun (WGS) entry which is preliminary data.</text>
</comment>
<keyword evidence="5 11" id="KW-0067">ATP-binding</keyword>
<dbReference type="InterPro" id="IPR000212">
    <property type="entry name" value="DNA_helicase_UvrD/REP"/>
</dbReference>
<comment type="similarity">
    <text evidence="1">Belongs to the helicase family. UvrD subfamily.</text>
</comment>
<protein>
    <recommendedName>
        <fullName evidence="9">DNA 3'-5' helicase</fullName>
        <ecNumber evidence="9">5.6.2.4</ecNumber>
    </recommendedName>
</protein>
<evidence type="ECO:0000256" key="5">
    <source>
        <dbReference type="ARBA" id="ARBA00022840"/>
    </source>
</evidence>
<evidence type="ECO:0000256" key="4">
    <source>
        <dbReference type="ARBA" id="ARBA00022806"/>
    </source>
</evidence>
<dbReference type="Pfam" id="PF13361">
    <property type="entry name" value="UvrD_C"/>
    <property type="match status" value="1"/>
</dbReference>
<dbReference type="SUPFAM" id="SSF52540">
    <property type="entry name" value="P-loop containing nucleoside triphosphate hydrolases"/>
    <property type="match status" value="1"/>
</dbReference>
<evidence type="ECO:0000313" key="15">
    <source>
        <dbReference type="Proteomes" id="UP001298753"/>
    </source>
</evidence>
<accession>A0AAW4VZU8</accession>
<keyword evidence="3 11" id="KW-0378">Hydrolase</keyword>
<feature type="domain" description="UvrD-like helicase ATP-binding" evidence="12">
    <location>
        <begin position="23"/>
        <end position="347"/>
    </location>
</feature>
<evidence type="ECO:0000259" key="13">
    <source>
        <dbReference type="PROSITE" id="PS51217"/>
    </source>
</evidence>
<dbReference type="PANTHER" id="PTHR11070:SF2">
    <property type="entry name" value="ATP-DEPENDENT DNA HELICASE SRS2"/>
    <property type="match status" value="1"/>
</dbReference>
<dbReference type="GO" id="GO:0043138">
    <property type="term" value="F:3'-5' DNA helicase activity"/>
    <property type="evidence" value="ECO:0007669"/>
    <property type="project" value="UniProtKB-EC"/>
</dbReference>
<keyword evidence="6" id="KW-0238">DNA-binding</keyword>
<dbReference type="EMBL" id="JAJEPX010000006">
    <property type="protein sequence ID" value="MCC2176204.1"/>
    <property type="molecule type" value="Genomic_DNA"/>
</dbReference>
<dbReference type="InterPro" id="IPR013986">
    <property type="entry name" value="DExx_box_DNA_helicase_dom_sf"/>
</dbReference>
<dbReference type="Gene3D" id="1.10.10.160">
    <property type="match status" value="1"/>
</dbReference>
<dbReference type="EC" id="5.6.2.4" evidence="9"/>
<dbReference type="GeneID" id="98661383"/>
<evidence type="ECO:0000256" key="6">
    <source>
        <dbReference type="ARBA" id="ARBA00023125"/>
    </source>
</evidence>
<evidence type="ECO:0000256" key="9">
    <source>
        <dbReference type="ARBA" id="ARBA00034808"/>
    </source>
</evidence>
<dbReference type="GO" id="GO:0005524">
    <property type="term" value="F:ATP binding"/>
    <property type="evidence" value="ECO:0007669"/>
    <property type="project" value="UniProtKB-UniRule"/>
</dbReference>
<dbReference type="Pfam" id="PF21196">
    <property type="entry name" value="PcrA_UvrD_tudor"/>
    <property type="match status" value="1"/>
</dbReference>
<dbReference type="GO" id="GO:0033202">
    <property type="term" value="C:DNA helicase complex"/>
    <property type="evidence" value="ECO:0007669"/>
    <property type="project" value="TreeGrafter"/>
</dbReference>
<keyword evidence="4 11" id="KW-0347">Helicase</keyword>
<dbReference type="GO" id="GO:0003677">
    <property type="term" value="F:DNA binding"/>
    <property type="evidence" value="ECO:0007669"/>
    <property type="project" value="UniProtKB-KW"/>
</dbReference>
<dbReference type="GO" id="GO:0016787">
    <property type="term" value="F:hydrolase activity"/>
    <property type="evidence" value="ECO:0007669"/>
    <property type="project" value="UniProtKB-UniRule"/>
</dbReference>
<feature type="domain" description="UvrD-like helicase C-terminal" evidence="13">
    <location>
        <begin position="348"/>
        <end position="621"/>
    </location>
</feature>
<comment type="catalytic activity">
    <reaction evidence="8">
        <text>Couples ATP hydrolysis with the unwinding of duplex DNA by translocating in the 3'-5' direction.</text>
        <dbReference type="EC" id="5.6.2.4"/>
    </reaction>
</comment>
<dbReference type="Gene3D" id="1.10.486.10">
    <property type="entry name" value="PCRA, domain 4"/>
    <property type="match status" value="1"/>
</dbReference>
<dbReference type="Pfam" id="PF00580">
    <property type="entry name" value="UvrD-helicase"/>
    <property type="match status" value="2"/>
</dbReference>
<keyword evidence="7" id="KW-0413">Isomerase</keyword>
<dbReference type="InterPro" id="IPR014016">
    <property type="entry name" value="UvrD-like_ATP-bd"/>
</dbReference>
<organism evidence="14 15">
    <name type="scientific">Agathobaculum butyriciproducens</name>
    <dbReference type="NCBI Taxonomy" id="1628085"/>
    <lineage>
        <taxon>Bacteria</taxon>
        <taxon>Bacillati</taxon>
        <taxon>Bacillota</taxon>
        <taxon>Clostridia</taxon>
        <taxon>Eubacteriales</taxon>
        <taxon>Butyricicoccaceae</taxon>
        <taxon>Agathobaculum</taxon>
    </lineage>
</organism>
<dbReference type="PROSITE" id="PS51217">
    <property type="entry name" value="UVRD_HELICASE_CTER"/>
    <property type="match status" value="1"/>
</dbReference>
<dbReference type="GO" id="GO:0009314">
    <property type="term" value="P:response to radiation"/>
    <property type="evidence" value="ECO:0007669"/>
    <property type="project" value="UniProtKB-ARBA"/>
</dbReference>
<keyword evidence="2 11" id="KW-0547">Nucleotide-binding</keyword>
<comment type="catalytic activity">
    <reaction evidence="10">
        <text>ATP + H2O = ADP + phosphate + H(+)</text>
        <dbReference type="Rhea" id="RHEA:13065"/>
        <dbReference type="ChEBI" id="CHEBI:15377"/>
        <dbReference type="ChEBI" id="CHEBI:15378"/>
        <dbReference type="ChEBI" id="CHEBI:30616"/>
        <dbReference type="ChEBI" id="CHEBI:43474"/>
        <dbReference type="ChEBI" id="CHEBI:456216"/>
        <dbReference type="EC" id="5.6.2.4"/>
    </reaction>
</comment>
<feature type="binding site" evidence="11">
    <location>
        <begin position="44"/>
        <end position="51"/>
    </location>
    <ligand>
        <name>ATP</name>
        <dbReference type="ChEBI" id="CHEBI:30616"/>
    </ligand>
</feature>
<proteinExistence type="inferred from homology"/>